<evidence type="ECO:0000256" key="2">
    <source>
        <dbReference type="ARBA" id="ARBA00023015"/>
    </source>
</evidence>
<accession>A0A397YTS9</accession>
<evidence type="ECO:0000259" key="7">
    <source>
        <dbReference type="PROSITE" id="PS50811"/>
    </source>
</evidence>
<dbReference type="SUPFAM" id="SSF118290">
    <property type="entry name" value="WRKY DNA-binding domain"/>
    <property type="match status" value="1"/>
</dbReference>
<dbReference type="GO" id="GO:0043565">
    <property type="term" value="F:sequence-specific DNA binding"/>
    <property type="evidence" value="ECO:0007669"/>
    <property type="project" value="InterPro"/>
</dbReference>
<dbReference type="Gene3D" id="2.20.25.80">
    <property type="entry name" value="WRKY domain"/>
    <property type="match status" value="1"/>
</dbReference>
<comment type="subcellular location">
    <subcellularLocation>
        <location evidence="1">Nucleus</location>
    </subcellularLocation>
</comment>
<keyword evidence="4" id="KW-0804">Transcription</keyword>
<dbReference type="PANTHER" id="PTHR31221">
    <property type="entry name" value="WRKY TRANSCRIPTION FACTOR PROTEIN 1-RELATED"/>
    <property type="match status" value="1"/>
</dbReference>
<sequence>MSDYGDGNFMDMVSSRWAPPPSTSLSDNGLNPISDIFLQTNQSKQRPGLVDRVAARIGRNIPPIRTDNLSPCAVVFKDPKTVPFGIEISPGLSPSVMLQSRSQLINPYSFPNDEPPETVENSGDDHAKTMIFNKDVPYQPMHFDLPPQEGSLIPSHVDPIGAPLVASFESEVADDTDTKLMSLDDESESQDEEESNEDEDTDDPSKLGRKRRIDEEEDDDIADEHEVKPSSPKRRKYDEVSNMMTALRASNNPRVRLRMETEEAQPNDGHRWRKYGQKIVKGNPNPRSYYKCSHKGCIMKKHVERAADDLRMLLVTYYGKHGHAAPLARSSSSSGPKNLYRSSVPARLGRPPFSSSSAAQDMRSFPYPSASAPRDMKRFGYPSALAPQAMRPFPSSLNPGVDMTHLYKTGLSKLPSLPVNQNHGFMDQNAEPWVNQNHGFMGQNAEPQVNQNHGFMAQNAEPWINQNHGFMGQNAEPRVNQNHGFMSQNAEPRVNQNHGFMGQNAEPWSNQNHGFMGQNDEPWINQNHGFMGQNAEPWVNQNHGFMGQNAEQRVNQNHGFMDQNVEPQVNQNHGFMGQNVEPQVNQNHGFMGQNDEPWLNQNHGFMGQNDEPWLNQNHGLMDQNDEPWVNQNHGFMGQNDEPWLNQNYGFMGQNDEPKTDHVIPDGTEVYKGLRERILANLGVKR</sequence>
<feature type="domain" description="WRKY" evidence="7">
    <location>
        <begin position="261"/>
        <end position="326"/>
    </location>
</feature>
<dbReference type="AlphaFoldDB" id="A0A397YTS9"/>
<dbReference type="SMART" id="SM00774">
    <property type="entry name" value="WRKY"/>
    <property type="match status" value="1"/>
</dbReference>
<evidence type="ECO:0000313" key="8">
    <source>
        <dbReference type="EMBL" id="RID56591.1"/>
    </source>
</evidence>
<evidence type="ECO:0000256" key="4">
    <source>
        <dbReference type="ARBA" id="ARBA00023163"/>
    </source>
</evidence>
<organism evidence="8 9">
    <name type="scientific">Brassica campestris</name>
    <name type="common">Field mustard</name>
    <dbReference type="NCBI Taxonomy" id="3711"/>
    <lineage>
        <taxon>Eukaryota</taxon>
        <taxon>Viridiplantae</taxon>
        <taxon>Streptophyta</taxon>
        <taxon>Embryophyta</taxon>
        <taxon>Tracheophyta</taxon>
        <taxon>Spermatophyta</taxon>
        <taxon>Magnoliopsida</taxon>
        <taxon>eudicotyledons</taxon>
        <taxon>Gunneridae</taxon>
        <taxon>Pentapetalae</taxon>
        <taxon>rosids</taxon>
        <taxon>malvids</taxon>
        <taxon>Brassicales</taxon>
        <taxon>Brassicaceae</taxon>
        <taxon>Brassiceae</taxon>
        <taxon>Brassica</taxon>
    </lineage>
</organism>
<name>A0A397YTS9_BRACM</name>
<keyword evidence="3" id="KW-0238">DNA-binding</keyword>
<dbReference type="GO" id="GO:0003700">
    <property type="term" value="F:DNA-binding transcription factor activity"/>
    <property type="evidence" value="ECO:0007669"/>
    <property type="project" value="InterPro"/>
</dbReference>
<evidence type="ECO:0000256" key="1">
    <source>
        <dbReference type="ARBA" id="ARBA00004123"/>
    </source>
</evidence>
<dbReference type="Proteomes" id="UP000264353">
    <property type="component" value="Chromosome A6"/>
</dbReference>
<dbReference type="GO" id="GO:0005634">
    <property type="term" value="C:nucleus"/>
    <property type="evidence" value="ECO:0007669"/>
    <property type="project" value="UniProtKB-SubCell"/>
</dbReference>
<keyword evidence="2" id="KW-0805">Transcription regulation</keyword>
<gene>
    <name evidence="8" type="ORF">BRARA_F00026</name>
</gene>
<feature type="region of interest" description="Disordered" evidence="6">
    <location>
        <begin position="181"/>
        <end position="242"/>
    </location>
</feature>
<dbReference type="InterPro" id="IPR036576">
    <property type="entry name" value="WRKY_dom_sf"/>
</dbReference>
<dbReference type="InterPro" id="IPR003657">
    <property type="entry name" value="WRKY_dom"/>
</dbReference>
<proteinExistence type="predicted"/>
<evidence type="ECO:0000256" key="3">
    <source>
        <dbReference type="ARBA" id="ARBA00023125"/>
    </source>
</evidence>
<feature type="compositionally biased region" description="Acidic residues" evidence="6">
    <location>
        <begin position="183"/>
        <end position="202"/>
    </location>
</feature>
<evidence type="ECO:0000313" key="9">
    <source>
        <dbReference type="Proteomes" id="UP000264353"/>
    </source>
</evidence>
<dbReference type="Pfam" id="PF03106">
    <property type="entry name" value="WRKY"/>
    <property type="match status" value="1"/>
</dbReference>
<keyword evidence="5" id="KW-0539">Nucleus</keyword>
<dbReference type="PANTHER" id="PTHR31221:SF227">
    <property type="entry name" value="WRKY DOMAIN-CONTAINING PROTEIN"/>
    <property type="match status" value="1"/>
</dbReference>
<reference evidence="8 9" key="1">
    <citation type="submission" date="2018-06" db="EMBL/GenBank/DDBJ databases">
        <title>WGS assembly of Brassica rapa FPsc.</title>
        <authorList>
            <person name="Bowman J."/>
            <person name="Kohchi T."/>
            <person name="Yamato K."/>
            <person name="Jenkins J."/>
            <person name="Shu S."/>
            <person name="Ishizaki K."/>
            <person name="Yamaoka S."/>
            <person name="Nishihama R."/>
            <person name="Nakamura Y."/>
            <person name="Berger F."/>
            <person name="Adam C."/>
            <person name="Aki S."/>
            <person name="Althoff F."/>
            <person name="Araki T."/>
            <person name="Arteaga-Vazquez M."/>
            <person name="Balasubrmanian S."/>
            <person name="Bauer D."/>
            <person name="Boehm C."/>
            <person name="Briginshaw L."/>
            <person name="Caballero-Perez J."/>
            <person name="Catarino B."/>
            <person name="Chen F."/>
            <person name="Chiyoda S."/>
            <person name="Chovatia M."/>
            <person name="Davies K."/>
            <person name="Delmans M."/>
            <person name="Demura T."/>
            <person name="Dierschke T."/>
            <person name="Dolan L."/>
            <person name="Dorantes-Acosta A."/>
            <person name="Eklund D."/>
            <person name="Florent S."/>
            <person name="Flores-Sandoval E."/>
            <person name="Fujiyama A."/>
            <person name="Fukuzawa H."/>
            <person name="Galik B."/>
            <person name="Grimanelli D."/>
            <person name="Grimwood J."/>
            <person name="Grossniklaus U."/>
            <person name="Hamada T."/>
            <person name="Haseloff J."/>
            <person name="Hetherington A."/>
            <person name="Higo A."/>
            <person name="Hirakawa Y."/>
            <person name="Hundley H."/>
            <person name="Ikeda Y."/>
            <person name="Inoue K."/>
            <person name="Inoue S."/>
            <person name="Ishida S."/>
            <person name="Jia Q."/>
            <person name="Kakita M."/>
            <person name="Kanazawa T."/>
            <person name="Kawai Y."/>
            <person name="Kawashima T."/>
            <person name="Kennedy M."/>
            <person name="Kinose K."/>
            <person name="Kinoshita T."/>
            <person name="Kohara Y."/>
            <person name="Koide E."/>
            <person name="Komatsu K."/>
            <person name="Kopischke S."/>
            <person name="Kubo M."/>
            <person name="Kyozuka J."/>
            <person name="Lagercrantz U."/>
            <person name="Lin S."/>
            <person name="Lindquist E."/>
            <person name="Lipzen A."/>
            <person name="Lu C."/>
            <person name="Luna E."/>
            <person name="Martienssen R."/>
            <person name="Minamino N."/>
            <person name="Mizutani M."/>
            <person name="Mizutani M."/>
            <person name="Mochizuki N."/>
            <person name="Monte I."/>
            <person name="Mosher R."/>
            <person name="Nagasaki H."/>
            <person name="Nakagami H."/>
            <person name="Naramoto S."/>
            <person name="Nishitani K."/>
            <person name="Ohtani M."/>
            <person name="Okamoto T."/>
            <person name="Okumura M."/>
            <person name="Phillips J."/>
            <person name="Pollak B."/>
            <person name="Reinders A."/>
            <person name="Roevekamp M."/>
            <person name="Sano R."/>
            <person name="Sawa S."/>
            <person name="Schmid M."/>
            <person name="Shirakawa M."/>
            <person name="Solano R."/>
            <person name="Spunde A."/>
            <person name="Suetsugu N."/>
            <person name="Sugano S."/>
            <person name="Sugiyama A."/>
            <person name="Sun R."/>
            <person name="Suzuki Y."/>
            <person name="Takenaka M."/>
            <person name="Takezawa D."/>
            <person name="Tomogane H."/>
            <person name="Tsuzuki M."/>
            <person name="Ueda T."/>
            <person name="Umeda M."/>
            <person name="Ward J."/>
            <person name="Watanabe Y."/>
            <person name="Yazaki K."/>
            <person name="Yokoyama R."/>
            <person name="Yoshitake Y."/>
            <person name="Yotsui I."/>
            <person name="Zachgo S."/>
            <person name="Schmutz J."/>
        </authorList>
    </citation>
    <scope>NUCLEOTIDE SEQUENCE [LARGE SCALE GENOMIC DNA]</scope>
    <source>
        <strain evidence="9">cv. B-3</strain>
    </source>
</reference>
<evidence type="ECO:0000256" key="6">
    <source>
        <dbReference type="SAM" id="MobiDB-lite"/>
    </source>
</evidence>
<dbReference type="EMBL" id="CM010633">
    <property type="protein sequence ID" value="RID56591.1"/>
    <property type="molecule type" value="Genomic_DNA"/>
</dbReference>
<feature type="region of interest" description="Disordered" evidence="6">
    <location>
        <begin position="324"/>
        <end position="371"/>
    </location>
</feature>
<evidence type="ECO:0000256" key="5">
    <source>
        <dbReference type="ARBA" id="ARBA00023242"/>
    </source>
</evidence>
<protein>
    <recommendedName>
        <fullName evidence="7">WRKY domain-containing protein</fullName>
    </recommendedName>
</protein>
<dbReference type="InterPro" id="IPR044810">
    <property type="entry name" value="WRKY_plant"/>
</dbReference>
<dbReference type="PROSITE" id="PS50811">
    <property type="entry name" value="WRKY"/>
    <property type="match status" value="1"/>
</dbReference>